<dbReference type="InterPro" id="IPR009003">
    <property type="entry name" value="Peptidase_S1_PA"/>
</dbReference>
<keyword evidence="2" id="KW-1185">Reference proteome</keyword>
<dbReference type="Proteomes" id="UP000005237">
    <property type="component" value="Unassembled WGS sequence"/>
</dbReference>
<organism evidence="1 2">
    <name type="scientific">Caenorhabditis japonica</name>
    <dbReference type="NCBI Taxonomy" id="281687"/>
    <lineage>
        <taxon>Eukaryota</taxon>
        <taxon>Metazoa</taxon>
        <taxon>Ecdysozoa</taxon>
        <taxon>Nematoda</taxon>
        <taxon>Chromadorea</taxon>
        <taxon>Rhabditida</taxon>
        <taxon>Rhabditina</taxon>
        <taxon>Rhabditomorpha</taxon>
        <taxon>Rhabditoidea</taxon>
        <taxon>Rhabditidae</taxon>
        <taxon>Peloderinae</taxon>
        <taxon>Caenorhabditis</taxon>
    </lineage>
</organism>
<evidence type="ECO:0000313" key="2">
    <source>
        <dbReference type="Proteomes" id="UP000005237"/>
    </source>
</evidence>
<dbReference type="EnsemblMetazoa" id="CJA38163.1">
    <property type="protein sequence ID" value="CJA38163.1"/>
    <property type="gene ID" value="WBGene00214010"/>
</dbReference>
<accession>A0A8R1EQ79</accession>
<reference evidence="1" key="2">
    <citation type="submission" date="2022-06" db="UniProtKB">
        <authorList>
            <consortium name="EnsemblMetazoa"/>
        </authorList>
    </citation>
    <scope>IDENTIFICATION</scope>
    <source>
        <strain evidence="1">DF5081</strain>
    </source>
</reference>
<dbReference type="Gene3D" id="2.40.10.10">
    <property type="entry name" value="Trypsin-like serine proteases"/>
    <property type="match status" value="2"/>
</dbReference>
<sequence length="210" mass="23626">MEKQRALMLEKVLFTSTKPDENLHRCVVAIDDTHAASYRHGQHSRLKMDEMVVLYNVLEPMIRYETTVAAVSETHDIIVFKLIKGTFENFPRGTETLYRGGEYLQLGVNSRRELIWKQGIISERRRGFYIGTSHGQAGDSGSGIFDSSGFFLGISVAKKCISFSDRENMPVGEIADHHPDTRIISAEAIFVLSGIVDEEFEPSKKSARVV</sequence>
<dbReference type="SUPFAM" id="SSF50494">
    <property type="entry name" value="Trypsin-like serine proteases"/>
    <property type="match status" value="1"/>
</dbReference>
<proteinExistence type="predicted"/>
<protein>
    <submittedName>
        <fullName evidence="1">Uncharacterized protein</fullName>
    </submittedName>
</protein>
<dbReference type="InterPro" id="IPR043504">
    <property type="entry name" value="Peptidase_S1_PA_chymotrypsin"/>
</dbReference>
<reference evidence="2" key="1">
    <citation type="submission" date="2010-08" db="EMBL/GenBank/DDBJ databases">
        <authorList>
            <consortium name="Caenorhabditis japonica Sequencing Consortium"/>
            <person name="Wilson R.K."/>
        </authorList>
    </citation>
    <scope>NUCLEOTIDE SEQUENCE [LARGE SCALE GENOMIC DNA]</scope>
    <source>
        <strain evidence="2">DF5081</strain>
    </source>
</reference>
<evidence type="ECO:0000313" key="1">
    <source>
        <dbReference type="EnsemblMetazoa" id="CJA38163.1"/>
    </source>
</evidence>
<name>A0A8R1EQ79_CAEJA</name>
<dbReference type="AlphaFoldDB" id="A0A8R1EQ79"/>